<organism evidence="1 2">
    <name type="scientific">Amnibacterium endophyticum</name>
    <dbReference type="NCBI Taxonomy" id="2109337"/>
    <lineage>
        <taxon>Bacteria</taxon>
        <taxon>Bacillati</taxon>
        <taxon>Actinomycetota</taxon>
        <taxon>Actinomycetes</taxon>
        <taxon>Micrococcales</taxon>
        <taxon>Microbacteriaceae</taxon>
        <taxon>Amnibacterium</taxon>
    </lineage>
</organism>
<dbReference type="RefSeq" id="WP_377932142.1">
    <property type="nucleotide sequence ID" value="NZ_JBHUEA010000003.1"/>
</dbReference>
<sequence>MPVTASAQVVLDAARDDVLQRLDALPEPRSVEAVTGVVAAMTTEGAPWVAADGTATVGFEAQVGGSGCLIGSVPPSGRATVETGGFIMDGGCHALTGH</sequence>
<gene>
    <name evidence="1" type="ORF">ACFSBI_03680</name>
</gene>
<accession>A0ABW4LBN1</accession>
<dbReference type="Proteomes" id="UP001597347">
    <property type="component" value="Unassembled WGS sequence"/>
</dbReference>
<evidence type="ECO:0000313" key="2">
    <source>
        <dbReference type="Proteomes" id="UP001597347"/>
    </source>
</evidence>
<name>A0ABW4LBN1_9MICO</name>
<keyword evidence="2" id="KW-1185">Reference proteome</keyword>
<evidence type="ECO:0000313" key="1">
    <source>
        <dbReference type="EMBL" id="MFD1720638.1"/>
    </source>
</evidence>
<protein>
    <submittedName>
        <fullName evidence="1">Uncharacterized protein</fullName>
    </submittedName>
</protein>
<dbReference type="EMBL" id="JBHUEA010000003">
    <property type="protein sequence ID" value="MFD1720638.1"/>
    <property type="molecule type" value="Genomic_DNA"/>
</dbReference>
<comment type="caution">
    <text evidence="1">The sequence shown here is derived from an EMBL/GenBank/DDBJ whole genome shotgun (WGS) entry which is preliminary data.</text>
</comment>
<proteinExistence type="predicted"/>
<reference evidence="2" key="1">
    <citation type="journal article" date="2019" name="Int. J. Syst. Evol. Microbiol.">
        <title>The Global Catalogue of Microorganisms (GCM) 10K type strain sequencing project: providing services to taxonomists for standard genome sequencing and annotation.</title>
        <authorList>
            <consortium name="The Broad Institute Genomics Platform"/>
            <consortium name="The Broad Institute Genome Sequencing Center for Infectious Disease"/>
            <person name="Wu L."/>
            <person name="Ma J."/>
        </authorList>
    </citation>
    <scope>NUCLEOTIDE SEQUENCE [LARGE SCALE GENOMIC DNA]</scope>
    <source>
        <strain evidence="2">CGMCC 1.12471</strain>
    </source>
</reference>